<dbReference type="InterPro" id="IPR001487">
    <property type="entry name" value="Bromodomain"/>
</dbReference>
<feature type="region of interest" description="Disordered" evidence="9">
    <location>
        <begin position="319"/>
        <end position="394"/>
    </location>
</feature>
<feature type="compositionally biased region" description="Polar residues" evidence="9">
    <location>
        <begin position="371"/>
        <end position="383"/>
    </location>
</feature>
<evidence type="ECO:0000259" key="10">
    <source>
        <dbReference type="PROSITE" id="PS50014"/>
    </source>
</evidence>
<keyword evidence="3 8" id="KW-0175">Coiled coil</keyword>
<dbReference type="InterPro" id="IPR052442">
    <property type="entry name" value="Env_Response_Regulator"/>
</dbReference>
<keyword evidence="4 7" id="KW-0103">Bromodomain</keyword>
<dbReference type="GO" id="GO:0005634">
    <property type="term" value="C:nucleus"/>
    <property type="evidence" value="ECO:0007669"/>
    <property type="project" value="UniProtKB-SubCell"/>
</dbReference>
<proteinExistence type="predicted"/>
<protein>
    <recommendedName>
        <fullName evidence="10">Bromo domain-containing protein</fullName>
    </recommendedName>
</protein>
<dbReference type="PROSITE" id="PS51257">
    <property type="entry name" value="PROKAR_LIPOPROTEIN"/>
    <property type="match status" value="1"/>
</dbReference>
<dbReference type="AlphaFoldDB" id="A0AAP0HS50"/>
<evidence type="ECO:0000256" key="3">
    <source>
        <dbReference type="ARBA" id="ARBA00023054"/>
    </source>
</evidence>
<feature type="coiled-coil region" evidence="8">
    <location>
        <begin position="482"/>
        <end position="539"/>
    </location>
</feature>
<evidence type="ECO:0000256" key="7">
    <source>
        <dbReference type="PROSITE-ProRule" id="PRU00035"/>
    </source>
</evidence>
<dbReference type="PANTHER" id="PTHR46136:SF19">
    <property type="entry name" value="TRANSCRIPTION FACTOR GTE12"/>
    <property type="match status" value="1"/>
</dbReference>
<keyword evidence="5" id="KW-0804">Transcription</keyword>
<accession>A0AAP0HS50</accession>
<dbReference type="Proteomes" id="UP001420932">
    <property type="component" value="Unassembled WGS sequence"/>
</dbReference>
<evidence type="ECO:0000256" key="6">
    <source>
        <dbReference type="ARBA" id="ARBA00023242"/>
    </source>
</evidence>
<organism evidence="11 12">
    <name type="scientific">Stephania yunnanensis</name>
    <dbReference type="NCBI Taxonomy" id="152371"/>
    <lineage>
        <taxon>Eukaryota</taxon>
        <taxon>Viridiplantae</taxon>
        <taxon>Streptophyta</taxon>
        <taxon>Embryophyta</taxon>
        <taxon>Tracheophyta</taxon>
        <taxon>Spermatophyta</taxon>
        <taxon>Magnoliopsida</taxon>
        <taxon>Ranunculales</taxon>
        <taxon>Menispermaceae</taxon>
        <taxon>Menispermoideae</taxon>
        <taxon>Cissampelideae</taxon>
        <taxon>Stephania</taxon>
    </lineage>
</organism>
<dbReference type="Pfam" id="PF00439">
    <property type="entry name" value="Bromodomain"/>
    <property type="match status" value="1"/>
</dbReference>
<feature type="domain" description="Bromo" evidence="10">
    <location>
        <begin position="107"/>
        <end position="179"/>
    </location>
</feature>
<keyword evidence="6" id="KW-0539">Nucleus</keyword>
<evidence type="ECO:0000256" key="1">
    <source>
        <dbReference type="ARBA" id="ARBA00004123"/>
    </source>
</evidence>
<gene>
    <name evidence="11" type="ORF">Syun_028481</name>
</gene>
<dbReference type="PANTHER" id="PTHR46136">
    <property type="entry name" value="TRANSCRIPTION FACTOR GTE8"/>
    <property type="match status" value="1"/>
</dbReference>
<name>A0AAP0HS50_9MAGN</name>
<keyword evidence="2" id="KW-0805">Transcription regulation</keyword>
<feature type="compositionally biased region" description="Polar residues" evidence="9">
    <location>
        <begin position="336"/>
        <end position="352"/>
    </location>
</feature>
<dbReference type="InterPro" id="IPR037377">
    <property type="entry name" value="GTE_bromo"/>
</dbReference>
<evidence type="ECO:0000256" key="5">
    <source>
        <dbReference type="ARBA" id="ARBA00023163"/>
    </source>
</evidence>
<evidence type="ECO:0000256" key="4">
    <source>
        <dbReference type="ARBA" id="ARBA00023117"/>
    </source>
</evidence>
<evidence type="ECO:0000313" key="11">
    <source>
        <dbReference type="EMBL" id="KAK9093570.1"/>
    </source>
</evidence>
<evidence type="ECO:0000313" key="12">
    <source>
        <dbReference type="Proteomes" id="UP001420932"/>
    </source>
</evidence>
<dbReference type="InterPro" id="IPR036427">
    <property type="entry name" value="Bromodomain-like_sf"/>
</dbReference>
<dbReference type="PRINTS" id="PR00503">
    <property type="entry name" value="BROMODOMAIN"/>
</dbReference>
<dbReference type="SUPFAM" id="SSF47370">
    <property type="entry name" value="Bromodomain"/>
    <property type="match status" value="1"/>
</dbReference>
<keyword evidence="12" id="KW-1185">Reference proteome</keyword>
<evidence type="ECO:0000256" key="8">
    <source>
        <dbReference type="SAM" id="Coils"/>
    </source>
</evidence>
<dbReference type="Gene3D" id="1.20.920.10">
    <property type="entry name" value="Bromodomain-like"/>
    <property type="match status" value="1"/>
</dbReference>
<dbReference type="SMART" id="SM00297">
    <property type="entry name" value="BROMO"/>
    <property type="match status" value="1"/>
</dbReference>
<reference evidence="11 12" key="1">
    <citation type="submission" date="2024-01" db="EMBL/GenBank/DDBJ databases">
        <title>Genome assemblies of Stephania.</title>
        <authorList>
            <person name="Yang L."/>
        </authorList>
    </citation>
    <scope>NUCLEOTIDE SEQUENCE [LARGE SCALE GENOMIC DNA]</scope>
    <source>
        <strain evidence="11">YNDBR</strain>
        <tissue evidence="11">Leaf</tissue>
    </source>
</reference>
<evidence type="ECO:0000256" key="9">
    <source>
        <dbReference type="SAM" id="MobiDB-lite"/>
    </source>
</evidence>
<comment type="subcellular location">
    <subcellularLocation>
        <location evidence="1">Nucleus</location>
    </subcellularLocation>
</comment>
<evidence type="ECO:0000256" key="2">
    <source>
        <dbReference type="ARBA" id="ARBA00023015"/>
    </source>
</evidence>
<sequence length="610" mass="68700">MAPRNSQNIAISGSCEFNRQSSCTSVYATTFGQELKATPTTRWKTDDKNHSNDEKEVFLAGKPKNGSLVRCTGKRGPETRLCGQKLKKVKIGSRVMQQCGSLLRKLMNHQYGFVFNQPVDPVALQIPDYFDIISEPMDLGTIKKKLENGLYSSTNEFAADVRLTFSNAMKYNPPTNWVHELAGELSRTFNSGWKSLKSKWNVGKSDVGQLDKTPIYEERPSKAAHVKELCPKSAASFSDTLPMLSLTFAQKQKLKKDIMELSKRELPQKLLGPLRKLGLVNEKEDKIAKFDNFDGEIAWELQRVVRSYFKSNTEKFAETGGTCGQNSLPKDLHTGSYKSNNHSYGTVNSKSHLSPAASPKGSFVELKSHNSHNSDCTWASSDMDSERSTGGENNHACQDEMFDMEYSTKRDDNGETTVPGLYSADCRNTTYSVQLSPSKALRAAMLRSRFVDTIIKAQQKTLLSNGEKINPIMMKRERERMEKKQREEKLRIEAELKAAETASRVRLEAELKLQRQKEREAARLALQQMEQTVEINENLSVLKDLEMLFGCFESGYATCSDRSTMDGFDAISGAFHDRVLERLGLFLKDEFIEVDDEGRKPDVEEGEIAL</sequence>
<dbReference type="EMBL" id="JBBNAF010000012">
    <property type="protein sequence ID" value="KAK9093570.1"/>
    <property type="molecule type" value="Genomic_DNA"/>
</dbReference>
<dbReference type="PROSITE" id="PS50014">
    <property type="entry name" value="BROMODOMAIN_2"/>
    <property type="match status" value="1"/>
</dbReference>
<dbReference type="CDD" id="cd05506">
    <property type="entry name" value="Bromo_plant1"/>
    <property type="match status" value="1"/>
</dbReference>
<comment type="caution">
    <text evidence="11">The sequence shown here is derived from an EMBL/GenBank/DDBJ whole genome shotgun (WGS) entry which is preliminary data.</text>
</comment>